<dbReference type="GO" id="GO:0140359">
    <property type="term" value="F:ABC-type transporter activity"/>
    <property type="evidence" value="ECO:0007669"/>
    <property type="project" value="InterPro"/>
</dbReference>
<name>A0A938BNW2_9BACT</name>
<keyword evidence="5 6" id="KW-0472">Membrane</keyword>
<gene>
    <name evidence="7" type="ORF">FJZ00_10465</name>
</gene>
<accession>A0A938BNW2</accession>
<feature type="transmembrane region" description="Helical" evidence="6">
    <location>
        <begin position="102"/>
        <end position="122"/>
    </location>
</feature>
<feature type="transmembrane region" description="Helical" evidence="6">
    <location>
        <begin position="20"/>
        <end position="39"/>
    </location>
</feature>
<evidence type="ECO:0000313" key="8">
    <source>
        <dbReference type="Proteomes" id="UP000703893"/>
    </source>
</evidence>
<reference evidence="7 8" key="1">
    <citation type="submission" date="2019-03" db="EMBL/GenBank/DDBJ databases">
        <title>Lake Tanganyika Metagenome-Assembled Genomes (MAGs).</title>
        <authorList>
            <person name="Tran P."/>
        </authorList>
    </citation>
    <scope>NUCLEOTIDE SEQUENCE [LARGE SCALE GENOMIC DNA]</scope>
    <source>
        <strain evidence="7">K_DeepCast_65m_m2_236</strain>
    </source>
</reference>
<feature type="transmembrane region" description="Helical" evidence="6">
    <location>
        <begin position="128"/>
        <end position="149"/>
    </location>
</feature>
<feature type="transmembrane region" description="Helical" evidence="6">
    <location>
        <begin position="209"/>
        <end position="230"/>
    </location>
</feature>
<evidence type="ECO:0000256" key="2">
    <source>
        <dbReference type="ARBA" id="ARBA00022475"/>
    </source>
</evidence>
<comment type="subcellular location">
    <subcellularLocation>
        <location evidence="1">Cell membrane</location>
        <topology evidence="1">Multi-pass membrane protein</topology>
    </subcellularLocation>
</comment>
<dbReference type="Pfam" id="PF12679">
    <property type="entry name" value="ABC2_membrane_2"/>
    <property type="match status" value="1"/>
</dbReference>
<evidence type="ECO:0000256" key="6">
    <source>
        <dbReference type="SAM" id="Phobius"/>
    </source>
</evidence>
<dbReference type="Proteomes" id="UP000703893">
    <property type="component" value="Unassembled WGS sequence"/>
</dbReference>
<evidence type="ECO:0000313" key="7">
    <source>
        <dbReference type="EMBL" id="MBM3275569.1"/>
    </source>
</evidence>
<evidence type="ECO:0000256" key="4">
    <source>
        <dbReference type="ARBA" id="ARBA00022989"/>
    </source>
</evidence>
<feature type="transmembrane region" description="Helical" evidence="6">
    <location>
        <begin position="51"/>
        <end position="72"/>
    </location>
</feature>
<comment type="caution">
    <text evidence="7">The sequence shown here is derived from an EMBL/GenBank/DDBJ whole genome shotgun (WGS) entry which is preliminary data.</text>
</comment>
<protein>
    <submittedName>
        <fullName evidence="7">ABC transporter permease</fullName>
    </submittedName>
</protein>
<keyword evidence="4 6" id="KW-1133">Transmembrane helix</keyword>
<dbReference type="GO" id="GO:0005886">
    <property type="term" value="C:plasma membrane"/>
    <property type="evidence" value="ECO:0007669"/>
    <property type="project" value="UniProtKB-SubCell"/>
</dbReference>
<sequence length="233" mass="25511">MSKVTAIAMRELKTYFVSPLAYVVAAIYMLITGFLFWVIMMSTKEASLRPLYQNMAVVALFFLPAITMRLLAEERKTGTIELLMTSPITDWAIVAGKYLSTVLYVVFLLALTSAFPLAMVIIGGKPEWAPLLSGYLFFCALTAIGLMASSFTTNQIVAGTTALAIALVIWLLPAAGGAFGPPLSDAFQYVSIISHLENMSRGVIDSSDIIYYLSVIAVSLLITVRSVNIYHWR</sequence>
<keyword evidence="2" id="KW-1003">Cell membrane</keyword>
<evidence type="ECO:0000256" key="3">
    <source>
        <dbReference type="ARBA" id="ARBA00022692"/>
    </source>
</evidence>
<dbReference type="EMBL" id="VGJX01000631">
    <property type="protein sequence ID" value="MBM3275569.1"/>
    <property type="molecule type" value="Genomic_DNA"/>
</dbReference>
<organism evidence="7 8">
    <name type="scientific">Candidatus Tanganyikabacteria bacterium</name>
    <dbReference type="NCBI Taxonomy" id="2961651"/>
    <lineage>
        <taxon>Bacteria</taxon>
        <taxon>Bacillati</taxon>
        <taxon>Candidatus Sericytochromatia</taxon>
        <taxon>Candidatus Tanganyikabacteria</taxon>
    </lineage>
</organism>
<keyword evidence="3 6" id="KW-0812">Transmembrane</keyword>
<proteinExistence type="predicted"/>
<dbReference type="PANTHER" id="PTHR30294:SF29">
    <property type="entry name" value="MULTIDRUG ABC TRANSPORTER PERMEASE YBHS-RELATED"/>
    <property type="match status" value="1"/>
</dbReference>
<evidence type="ECO:0000256" key="5">
    <source>
        <dbReference type="ARBA" id="ARBA00023136"/>
    </source>
</evidence>
<dbReference type="AlphaFoldDB" id="A0A938BNW2"/>
<dbReference type="PANTHER" id="PTHR30294">
    <property type="entry name" value="MEMBRANE COMPONENT OF ABC TRANSPORTER YHHJ-RELATED"/>
    <property type="match status" value="1"/>
</dbReference>
<dbReference type="InterPro" id="IPR051449">
    <property type="entry name" value="ABC-2_transporter_component"/>
</dbReference>
<feature type="transmembrane region" description="Helical" evidence="6">
    <location>
        <begin position="156"/>
        <end position="179"/>
    </location>
</feature>
<evidence type="ECO:0000256" key="1">
    <source>
        <dbReference type="ARBA" id="ARBA00004651"/>
    </source>
</evidence>